<evidence type="ECO:0008006" key="3">
    <source>
        <dbReference type="Google" id="ProtNLM"/>
    </source>
</evidence>
<dbReference type="InterPro" id="IPR009057">
    <property type="entry name" value="Homeodomain-like_sf"/>
</dbReference>
<sequence length="80" mass="8569">MTATASRLDRIAVDPEVVHGKPRIRGTRVTVQVILELLAAGETIDELLSEYDELTRDDVLAALEYAASVAGGTKVLSFVA</sequence>
<proteinExistence type="predicted"/>
<evidence type="ECO:0000313" key="2">
    <source>
        <dbReference type="Proteomes" id="UP001415169"/>
    </source>
</evidence>
<dbReference type="Pfam" id="PF04255">
    <property type="entry name" value="DUF433"/>
    <property type="match status" value="1"/>
</dbReference>
<accession>A0ABP7ZHZ5</accession>
<dbReference type="PANTHER" id="PTHR34849:SF3">
    <property type="entry name" value="SSR2962 PROTEIN"/>
    <property type="match status" value="1"/>
</dbReference>
<dbReference type="InterPro" id="IPR036388">
    <property type="entry name" value="WH-like_DNA-bd_sf"/>
</dbReference>
<dbReference type="EMBL" id="BAABBV010000001">
    <property type="protein sequence ID" value="GAA4158656.1"/>
    <property type="molecule type" value="Genomic_DNA"/>
</dbReference>
<name>A0ABP7ZHZ5_9MICO</name>
<dbReference type="InterPro" id="IPR007367">
    <property type="entry name" value="DUF433"/>
</dbReference>
<dbReference type="PANTHER" id="PTHR34849">
    <property type="entry name" value="SSL5025 PROTEIN"/>
    <property type="match status" value="1"/>
</dbReference>
<dbReference type="Proteomes" id="UP001415169">
    <property type="component" value="Unassembled WGS sequence"/>
</dbReference>
<reference evidence="1" key="1">
    <citation type="journal article" date="2014" name="Int. J. Syst. Evol. Microbiol.">
        <title>Complete genome of a new Firmicutes species belonging to the dominant human colonic microbiota ('Ruminococcus bicirculans') reveals two chromosomes and a selective capacity to utilize plant glucans.</title>
        <authorList>
            <consortium name="NISC Comparative Sequencing Program"/>
            <person name="Wegmann U."/>
            <person name="Louis P."/>
            <person name="Goesmann A."/>
            <person name="Henrissat B."/>
            <person name="Duncan S.H."/>
            <person name="Flint H.J."/>
        </authorList>
    </citation>
    <scope>NUCLEOTIDE SEQUENCE</scope>
    <source>
        <strain evidence="1">JCM 17590</strain>
    </source>
</reference>
<keyword evidence="2" id="KW-1185">Reference proteome</keyword>
<gene>
    <name evidence="1" type="ORF">GCM10022286_11860</name>
</gene>
<dbReference type="Gene3D" id="1.10.10.10">
    <property type="entry name" value="Winged helix-like DNA-binding domain superfamily/Winged helix DNA-binding domain"/>
    <property type="match status" value="1"/>
</dbReference>
<dbReference type="SUPFAM" id="SSF46689">
    <property type="entry name" value="Homeodomain-like"/>
    <property type="match status" value="1"/>
</dbReference>
<reference evidence="1" key="2">
    <citation type="submission" date="2023-12" db="EMBL/GenBank/DDBJ databases">
        <authorList>
            <person name="Sun Q."/>
            <person name="Inoue M."/>
        </authorList>
    </citation>
    <scope>NUCLEOTIDE SEQUENCE</scope>
    <source>
        <strain evidence="1">JCM 17590</strain>
    </source>
</reference>
<comment type="caution">
    <text evidence="1">The sequence shown here is derived from an EMBL/GenBank/DDBJ whole genome shotgun (WGS) entry which is preliminary data.</text>
</comment>
<evidence type="ECO:0000313" key="1">
    <source>
        <dbReference type="EMBL" id="GAA4158656.1"/>
    </source>
</evidence>
<organism evidence="1 2">
    <name type="scientific">Gryllotalpicola daejeonensis</name>
    <dbReference type="NCBI Taxonomy" id="993087"/>
    <lineage>
        <taxon>Bacteria</taxon>
        <taxon>Bacillati</taxon>
        <taxon>Actinomycetota</taxon>
        <taxon>Actinomycetes</taxon>
        <taxon>Micrococcales</taxon>
        <taxon>Microbacteriaceae</taxon>
        <taxon>Gryllotalpicola</taxon>
    </lineage>
</organism>
<protein>
    <recommendedName>
        <fullName evidence="3">DUF433 domain-containing protein</fullName>
    </recommendedName>
</protein>
<dbReference type="RefSeq" id="WP_344790824.1">
    <property type="nucleotide sequence ID" value="NZ_BAABBV010000001.1"/>
</dbReference>